<feature type="transmembrane region" description="Helical" evidence="2">
    <location>
        <begin position="44"/>
        <end position="64"/>
    </location>
</feature>
<reference evidence="3 4" key="1">
    <citation type="journal article" date="2018" name="Mol. Plant">
        <title>The genome of Artemisia annua provides insight into the evolution of Asteraceae family and artemisinin biosynthesis.</title>
        <authorList>
            <person name="Shen Q."/>
            <person name="Zhang L."/>
            <person name="Liao Z."/>
            <person name="Wang S."/>
            <person name="Yan T."/>
            <person name="Shi P."/>
            <person name="Liu M."/>
            <person name="Fu X."/>
            <person name="Pan Q."/>
            <person name="Wang Y."/>
            <person name="Lv Z."/>
            <person name="Lu X."/>
            <person name="Zhang F."/>
            <person name="Jiang W."/>
            <person name="Ma Y."/>
            <person name="Chen M."/>
            <person name="Hao X."/>
            <person name="Li L."/>
            <person name="Tang Y."/>
            <person name="Lv G."/>
            <person name="Zhou Y."/>
            <person name="Sun X."/>
            <person name="Brodelius P.E."/>
            <person name="Rose J.K.C."/>
            <person name="Tang K."/>
        </authorList>
    </citation>
    <scope>NUCLEOTIDE SEQUENCE [LARGE SCALE GENOMIC DNA]</scope>
    <source>
        <strain evidence="4">cv. Huhao1</strain>
        <tissue evidence="3">Leaf</tissue>
    </source>
</reference>
<keyword evidence="2" id="KW-0472">Membrane</keyword>
<dbReference type="InterPro" id="IPR036259">
    <property type="entry name" value="MFS_trans_sf"/>
</dbReference>
<dbReference type="EMBL" id="PKPP01000891">
    <property type="protein sequence ID" value="PWA87669.1"/>
    <property type="molecule type" value="Genomic_DNA"/>
</dbReference>
<dbReference type="Gene3D" id="1.20.1250.20">
    <property type="entry name" value="MFS general substrate transporter like domains"/>
    <property type="match status" value="1"/>
</dbReference>
<keyword evidence="2" id="KW-1133">Transmembrane helix</keyword>
<proteinExistence type="inferred from homology"/>
<accession>A0A2U1PPI4</accession>
<sequence>MWCGNIHVMWYAFRILFQPDIGLLQHRYLGGATLTDWWLQPWPVLGFAAIFENLGYFNMITLAASVSWRGSLTQVVVAAMAAVCLWYYIHAPEPLRDDHPLSVQECIHEDVNVYMSEANAGLALSAAILAGHHGNVFAAMGVDSYLGRATHLVCSHVVLVALMLDCISFALNKAGNSSIFALFGEWGVWFRTAAIHLLSRVKADIMKQVLYLASALQILAVFVTPSFRNIVSKQVGPTEQGKAQGCITGLNSLPGIISPLVFSHLTGERNASNICCFMIRLILANKVLHSHWNPLTYVSAFFLKTKENGNDLFSGSKP</sequence>
<dbReference type="Proteomes" id="UP000245207">
    <property type="component" value="Unassembled WGS sequence"/>
</dbReference>
<comment type="caution">
    <text evidence="3">The sequence shown here is derived from an EMBL/GenBank/DDBJ whole genome shotgun (WGS) entry which is preliminary data.</text>
</comment>
<keyword evidence="2" id="KW-0812">Transmembrane</keyword>
<comment type="similarity">
    <text evidence="1">Belongs to the major facilitator superfamily. Phosphate:H(+) symporter (TC 2.A.1.9) family.</text>
</comment>
<organism evidence="3 4">
    <name type="scientific">Artemisia annua</name>
    <name type="common">Sweet wormwood</name>
    <dbReference type="NCBI Taxonomy" id="35608"/>
    <lineage>
        <taxon>Eukaryota</taxon>
        <taxon>Viridiplantae</taxon>
        <taxon>Streptophyta</taxon>
        <taxon>Embryophyta</taxon>
        <taxon>Tracheophyta</taxon>
        <taxon>Spermatophyta</taxon>
        <taxon>Magnoliopsida</taxon>
        <taxon>eudicotyledons</taxon>
        <taxon>Gunneridae</taxon>
        <taxon>Pentapetalae</taxon>
        <taxon>asterids</taxon>
        <taxon>campanulids</taxon>
        <taxon>Asterales</taxon>
        <taxon>Asteraceae</taxon>
        <taxon>Asteroideae</taxon>
        <taxon>Anthemideae</taxon>
        <taxon>Artemisiinae</taxon>
        <taxon>Artemisia</taxon>
    </lineage>
</organism>
<name>A0A2U1PPI4_ARTAN</name>
<feature type="transmembrane region" description="Helical" evidence="2">
    <location>
        <begin position="71"/>
        <end position="89"/>
    </location>
</feature>
<evidence type="ECO:0000313" key="4">
    <source>
        <dbReference type="Proteomes" id="UP000245207"/>
    </source>
</evidence>
<evidence type="ECO:0000313" key="3">
    <source>
        <dbReference type="EMBL" id="PWA87669.1"/>
    </source>
</evidence>
<feature type="transmembrane region" description="Helical" evidence="2">
    <location>
        <begin position="177"/>
        <end position="197"/>
    </location>
</feature>
<feature type="transmembrane region" description="Helical" evidence="2">
    <location>
        <begin position="152"/>
        <end position="171"/>
    </location>
</feature>
<evidence type="ECO:0000256" key="1">
    <source>
        <dbReference type="ARBA" id="ARBA00044504"/>
    </source>
</evidence>
<keyword evidence="4" id="KW-1185">Reference proteome</keyword>
<dbReference type="AlphaFoldDB" id="A0A2U1PPI4"/>
<gene>
    <name evidence="3" type="ORF">CTI12_AA127620</name>
</gene>
<feature type="transmembrane region" description="Helical" evidence="2">
    <location>
        <begin position="209"/>
        <end position="227"/>
    </location>
</feature>
<protein>
    <submittedName>
        <fullName evidence="3">Major facilitator superfamily</fullName>
    </submittedName>
</protein>
<evidence type="ECO:0000256" key="2">
    <source>
        <dbReference type="SAM" id="Phobius"/>
    </source>
</evidence>
<dbReference type="OrthoDB" id="419616at2759"/>
<dbReference type="STRING" id="35608.A0A2U1PPI4"/>